<comment type="catalytic activity">
    <reaction evidence="10">
        <text>an NDP-alpha-D-glucose + (2R)-3-phosphoglycerate = (2R)-2-O-(alpha-D-glucopyranosyl)-3-phospho-glycerate + a ribonucleoside 5'-diphosphate + H(+)</text>
        <dbReference type="Rhea" id="RHEA:47244"/>
        <dbReference type="ChEBI" id="CHEBI:15378"/>
        <dbReference type="ChEBI" id="CHEBI:57930"/>
        <dbReference type="ChEBI" id="CHEBI:58272"/>
        <dbReference type="ChEBI" id="CHEBI:62600"/>
        <dbReference type="ChEBI" id="CHEBI:76533"/>
        <dbReference type="EC" id="2.4.1.266"/>
    </reaction>
    <physiologicalReaction direction="left-to-right" evidence="10">
        <dbReference type="Rhea" id="RHEA:47245"/>
    </physiologicalReaction>
</comment>
<evidence type="ECO:0000256" key="9">
    <source>
        <dbReference type="ARBA" id="ARBA00048689"/>
    </source>
</evidence>
<dbReference type="OrthoDB" id="9810303at2"/>
<protein>
    <recommendedName>
        <fullName evidence="8">Glucosyl-3-phosphoglycerate synthase</fullName>
        <ecNumber evidence="7">2.4.1.266</ecNumber>
    </recommendedName>
</protein>
<dbReference type="PANTHER" id="PTHR48090">
    <property type="entry name" value="UNDECAPRENYL-PHOSPHATE 4-DEOXY-4-FORMAMIDO-L-ARABINOSE TRANSFERASE-RELATED"/>
    <property type="match status" value="1"/>
</dbReference>
<dbReference type="CDD" id="cd04179">
    <property type="entry name" value="DPM_DPG-synthase_like"/>
    <property type="match status" value="1"/>
</dbReference>
<comment type="cofactor">
    <cofactor evidence="2">
        <name>Mg(2+)</name>
        <dbReference type="ChEBI" id="CHEBI:18420"/>
    </cofactor>
</comment>
<proteinExistence type="inferred from homology"/>
<reference evidence="13" key="1">
    <citation type="submission" date="2016-10" db="EMBL/GenBank/DDBJ databases">
        <authorList>
            <person name="Varghese N."/>
            <person name="Submissions S."/>
        </authorList>
    </citation>
    <scope>NUCLEOTIDE SEQUENCE [LARGE SCALE GENOMIC DNA]</scope>
    <source>
        <strain evidence="13">CGMCC 4.5579</strain>
    </source>
</reference>
<evidence type="ECO:0000256" key="1">
    <source>
        <dbReference type="ARBA" id="ARBA00001936"/>
    </source>
</evidence>
<keyword evidence="5 12" id="KW-0808">Transferase</keyword>
<evidence type="ECO:0000256" key="8">
    <source>
        <dbReference type="ARBA" id="ARBA00040894"/>
    </source>
</evidence>
<dbReference type="RefSeq" id="WP_092533126.1">
    <property type="nucleotide sequence ID" value="NZ_FOWW01000008.1"/>
</dbReference>
<dbReference type="EMBL" id="FOWW01000008">
    <property type="protein sequence ID" value="SFQ48342.1"/>
    <property type="molecule type" value="Genomic_DNA"/>
</dbReference>
<evidence type="ECO:0000259" key="11">
    <source>
        <dbReference type="Pfam" id="PF00535"/>
    </source>
</evidence>
<comment type="cofactor">
    <cofactor evidence="1">
        <name>Mn(2+)</name>
        <dbReference type="ChEBI" id="CHEBI:29035"/>
    </cofactor>
</comment>
<dbReference type="Gene3D" id="3.90.550.10">
    <property type="entry name" value="Spore Coat Polysaccharide Biosynthesis Protein SpsA, Chain A"/>
    <property type="match status" value="1"/>
</dbReference>
<evidence type="ECO:0000256" key="3">
    <source>
        <dbReference type="ARBA" id="ARBA00006739"/>
    </source>
</evidence>
<evidence type="ECO:0000313" key="13">
    <source>
        <dbReference type="Proteomes" id="UP000198727"/>
    </source>
</evidence>
<accession>A0A1I5YVV9</accession>
<dbReference type="InterPro" id="IPR001173">
    <property type="entry name" value="Glyco_trans_2-like"/>
</dbReference>
<keyword evidence="13" id="KW-1185">Reference proteome</keyword>
<keyword evidence="4" id="KW-0328">Glycosyltransferase</keyword>
<sequence length="230" mass="24599">MVTEPRTAAIIPAVNESSTVGDVVDAARAAECVDEVLVVDDGSTDDTAPVAARRGASVVAGPGRGKGEAMRAGVAATGAEVVVFLDADLTGLRPDHVDRLVRAVRADRAGMAIGLFDRGPVLNRVFLHLLPRLSGERALRRTLFTSLDPADVRGYRVEAALNSRAADADVPVIAFVLDGMFHRTKEEKAANPMVGFLGKVGMLLTAVGEYARYWVTGRIRAARRRVSRRR</sequence>
<feature type="domain" description="Glycosyltransferase 2-like" evidence="11">
    <location>
        <begin position="9"/>
        <end position="128"/>
    </location>
</feature>
<dbReference type="STRING" id="587909.SAMN05421810_10812"/>
<organism evidence="12 13">
    <name type="scientific">Amycolatopsis arida</name>
    <dbReference type="NCBI Taxonomy" id="587909"/>
    <lineage>
        <taxon>Bacteria</taxon>
        <taxon>Bacillati</taxon>
        <taxon>Actinomycetota</taxon>
        <taxon>Actinomycetes</taxon>
        <taxon>Pseudonocardiales</taxon>
        <taxon>Pseudonocardiaceae</taxon>
        <taxon>Amycolatopsis</taxon>
    </lineage>
</organism>
<dbReference type="Pfam" id="PF00535">
    <property type="entry name" value="Glycos_transf_2"/>
    <property type="match status" value="1"/>
</dbReference>
<evidence type="ECO:0000256" key="2">
    <source>
        <dbReference type="ARBA" id="ARBA00001946"/>
    </source>
</evidence>
<keyword evidence="6" id="KW-0460">Magnesium</keyword>
<dbReference type="EC" id="2.4.1.266" evidence="7"/>
<evidence type="ECO:0000256" key="7">
    <source>
        <dbReference type="ARBA" id="ARBA00039022"/>
    </source>
</evidence>
<dbReference type="InterPro" id="IPR029044">
    <property type="entry name" value="Nucleotide-diphossugar_trans"/>
</dbReference>
<name>A0A1I5YVV9_9PSEU</name>
<dbReference type="InterPro" id="IPR050256">
    <property type="entry name" value="Glycosyltransferase_2"/>
</dbReference>
<dbReference type="Proteomes" id="UP000198727">
    <property type="component" value="Unassembled WGS sequence"/>
</dbReference>
<dbReference type="AlphaFoldDB" id="A0A1I5YVV9"/>
<dbReference type="GO" id="GO:0016757">
    <property type="term" value="F:glycosyltransferase activity"/>
    <property type="evidence" value="ECO:0007669"/>
    <property type="project" value="UniProtKB-KW"/>
</dbReference>
<evidence type="ECO:0000256" key="10">
    <source>
        <dbReference type="ARBA" id="ARBA00048997"/>
    </source>
</evidence>
<comment type="similarity">
    <text evidence="3">Belongs to the glycosyltransferase 2 family.</text>
</comment>
<comment type="catalytic activity">
    <reaction evidence="9">
        <text>(2R)-3-phosphoglycerate + UDP-alpha-D-glucose = (2R)-2-O-(alpha-D-glucopyranosyl)-3-phospho-glycerate + UDP + H(+)</text>
        <dbReference type="Rhea" id="RHEA:31319"/>
        <dbReference type="ChEBI" id="CHEBI:15378"/>
        <dbReference type="ChEBI" id="CHEBI:58223"/>
        <dbReference type="ChEBI" id="CHEBI:58272"/>
        <dbReference type="ChEBI" id="CHEBI:58885"/>
        <dbReference type="ChEBI" id="CHEBI:62600"/>
        <dbReference type="EC" id="2.4.1.266"/>
    </reaction>
    <physiologicalReaction direction="left-to-right" evidence="9">
        <dbReference type="Rhea" id="RHEA:31320"/>
    </physiologicalReaction>
</comment>
<evidence type="ECO:0000256" key="4">
    <source>
        <dbReference type="ARBA" id="ARBA00022676"/>
    </source>
</evidence>
<evidence type="ECO:0000313" key="12">
    <source>
        <dbReference type="EMBL" id="SFQ48342.1"/>
    </source>
</evidence>
<evidence type="ECO:0000256" key="5">
    <source>
        <dbReference type="ARBA" id="ARBA00022679"/>
    </source>
</evidence>
<gene>
    <name evidence="12" type="ORF">SAMN05421810_10812</name>
</gene>
<dbReference type="PANTHER" id="PTHR48090:SF10">
    <property type="entry name" value="GLUCOSYL-3-PHOSPHOGLYCERATE SYNTHASE"/>
    <property type="match status" value="1"/>
</dbReference>
<evidence type="ECO:0000256" key="6">
    <source>
        <dbReference type="ARBA" id="ARBA00022842"/>
    </source>
</evidence>
<dbReference type="SUPFAM" id="SSF53448">
    <property type="entry name" value="Nucleotide-diphospho-sugar transferases"/>
    <property type="match status" value="1"/>
</dbReference>